<protein>
    <submittedName>
        <fullName evidence="10">ABC transporter permease</fullName>
    </submittedName>
</protein>
<name>A0ABW8LXX6_9ACTN</name>
<dbReference type="InterPro" id="IPR000515">
    <property type="entry name" value="MetI-like"/>
</dbReference>
<reference evidence="10 11" key="1">
    <citation type="submission" date="2024-11" db="EMBL/GenBank/DDBJ databases">
        <title>The Natural Products Discovery Center: Release of the First 8490 Sequenced Strains for Exploring Actinobacteria Biosynthetic Diversity.</title>
        <authorList>
            <person name="Kalkreuter E."/>
            <person name="Kautsar S.A."/>
            <person name="Yang D."/>
            <person name="Bader C.D."/>
            <person name="Teijaro C.N."/>
            <person name="Fluegel L."/>
            <person name="Davis C.M."/>
            <person name="Simpson J.R."/>
            <person name="Lauterbach L."/>
            <person name="Steele A.D."/>
            <person name="Gui C."/>
            <person name="Meng S."/>
            <person name="Li G."/>
            <person name="Viehrig K."/>
            <person name="Ye F."/>
            <person name="Su P."/>
            <person name="Kiefer A.F."/>
            <person name="Nichols A."/>
            <person name="Cepeda A.J."/>
            <person name="Yan W."/>
            <person name="Fan B."/>
            <person name="Jiang Y."/>
            <person name="Adhikari A."/>
            <person name="Zheng C.-J."/>
            <person name="Schuster L."/>
            <person name="Cowan T.M."/>
            <person name="Smanski M.J."/>
            <person name="Chevrette M.G."/>
            <person name="De Carvalho L.P.S."/>
            <person name="Shen B."/>
        </authorList>
    </citation>
    <scope>NUCLEOTIDE SEQUENCE [LARGE SCALE GENOMIC DNA]</scope>
    <source>
        <strain evidence="10 11">NPDC020863</strain>
    </source>
</reference>
<feature type="region of interest" description="Disordered" evidence="8">
    <location>
        <begin position="1"/>
        <end position="36"/>
    </location>
</feature>
<feature type="compositionally biased region" description="Low complexity" evidence="8">
    <location>
        <begin position="1"/>
        <end position="11"/>
    </location>
</feature>
<feature type="transmembrane region" description="Helical" evidence="7">
    <location>
        <begin position="43"/>
        <end position="63"/>
    </location>
</feature>
<evidence type="ECO:0000313" key="11">
    <source>
        <dbReference type="Proteomes" id="UP001620295"/>
    </source>
</evidence>
<dbReference type="SUPFAM" id="SSF161098">
    <property type="entry name" value="MetI-like"/>
    <property type="match status" value="1"/>
</dbReference>
<dbReference type="Proteomes" id="UP001620295">
    <property type="component" value="Unassembled WGS sequence"/>
</dbReference>
<evidence type="ECO:0000256" key="6">
    <source>
        <dbReference type="ARBA" id="ARBA00023136"/>
    </source>
</evidence>
<organism evidence="10 11">
    <name type="scientific">Streptomyces milbemycinicus</name>
    <dbReference type="NCBI Taxonomy" id="476552"/>
    <lineage>
        <taxon>Bacteria</taxon>
        <taxon>Bacillati</taxon>
        <taxon>Actinomycetota</taxon>
        <taxon>Actinomycetes</taxon>
        <taxon>Kitasatosporales</taxon>
        <taxon>Streptomycetaceae</taxon>
        <taxon>Streptomyces</taxon>
    </lineage>
</organism>
<evidence type="ECO:0000256" key="1">
    <source>
        <dbReference type="ARBA" id="ARBA00004651"/>
    </source>
</evidence>
<keyword evidence="6 7" id="KW-0472">Membrane</keyword>
<feature type="transmembrane region" description="Helical" evidence="7">
    <location>
        <begin position="134"/>
        <end position="152"/>
    </location>
</feature>
<evidence type="ECO:0000256" key="2">
    <source>
        <dbReference type="ARBA" id="ARBA00022448"/>
    </source>
</evidence>
<feature type="transmembrane region" description="Helical" evidence="7">
    <location>
        <begin position="253"/>
        <end position="272"/>
    </location>
</feature>
<dbReference type="PANTHER" id="PTHR30151:SF38">
    <property type="entry name" value="ALIPHATIC SULFONATES TRANSPORT PERMEASE PROTEIN SSUC-RELATED"/>
    <property type="match status" value="1"/>
</dbReference>
<evidence type="ECO:0000256" key="3">
    <source>
        <dbReference type="ARBA" id="ARBA00022475"/>
    </source>
</evidence>
<evidence type="ECO:0000256" key="4">
    <source>
        <dbReference type="ARBA" id="ARBA00022692"/>
    </source>
</evidence>
<comment type="subcellular location">
    <subcellularLocation>
        <location evidence="1 7">Cell membrane</location>
        <topology evidence="1 7">Multi-pass membrane protein</topology>
    </subcellularLocation>
</comment>
<accession>A0ABW8LXX6</accession>
<evidence type="ECO:0000256" key="8">
    <source>
        <dbReference type="SAM" id="MobiDB-lite"/>
    </source>
</evidence>
<keyword evidence="4 7" id="KW-0812">Transmembrane</keyword>
<dbReference type="PANTHER" id="PTHR30151">
    <property type="entry name" value="ALKANE SULFONATE ABC TRANSPORTER-RELATED, MEMBRANE SUBUNIT"/>
    <property type="match status" value="1"/>
</dbReference>
<keyword evidence="3" id="KW-1003">Cell membrane</keyword>
<feature type="transmembrane region" description="Helical" evidence="7">
    <location>
        <begin position="158"/>
        <end position="177"/>
    </location>
</feature>
<evidence type="ECO:0000313" key="10">
    <source>
        <dbReference type="EMBL" id="MFK4269844.1"/>
    </source>
</evidence>
<evidence type="ECO:0000259" key="9">
    <source>
        <dbReference type="PROSITE" id="PS50928"/>
    </source>
</evidence>
<keyword evidence="2 7" id="KW-0813">Transport</keyword>
<feature type="transmembrane region" description="Helical" evidence="7">
    <location>
        <begin position="217"/>
        <end position="241"/>
    </location>
</feature>
<feature type="domain" description="ABC transmembrane type-1" evidence="9">
    <location>
        <begin position="92"/>
        <end position="272"/>
    </location>
</feature>
<dbReference type="EMBL" id="JBJDQH010000012">
    <property type="protein sequence ID" value="MFK4269844.1"/>
    <property type="molecule type" value="Genomic_DNA"/>
</dbReference>
<keyword evidence="5 7" id="KW-1133">Transmembrane helix</keyword>
<dbReference type="Gene3D" id="1.10.3720.10">
    <property type="entry name" value="MetI-like"/>
    <property type="match status" value="1"/>
</dbReference>
<proteinExistence type="inferred from homology"/>
<gene>
    <name evidence="10" type="ORF">ACI2L5_33655</name>
</gene>
<dbReference type="RefSeq" id="WP_358634940.1">
    <property type="nucleotide sequence ID" value="NZ_JBFACG010000002.1"/>
</dbReference>
<dbReference type="InterPro" id="IPR035906">
    <property type="entry name" value="MetI-like_sf"/>
</dbReference>
<dbReference type="CDD" id="cd06261">
    <property type="entry name" value="TM_PBP2"/>
    <property type="match status" value="1"/>
</dbReference>
<comment type="caution">
    <text evidence="10">The sequence shown here is derived from an EMBL/GenBank/DDBJ whole genome shotgun (WGS) entry which is preliminary data.</text>
</comment>
<keyword evidence="11" id="KW-1185">Reference proteome</keyword>
<sequence length="289" mass="31086">MTTGTRTGTRTAPPDTHHAETPSARAKAPARTRRRGARLPDPLPWLLPLGVLAVWQLASWNTWMDPLLLPSPGAVARVLWDSAGDGTLVTDLSASIERWASGFLIGASLGLLLGSLVGLSVLSERLLDTSVQMLRTVPVSGLSPLLIVWLGLDEAPKVVLVAVGSFFPVYINTFGGIRNVDRKLVEVGQVFQWNRPTVLRRIVLPAALPEILNGIRYALGVAWVLLVLAELLGATSGLGFMLNQGRELSRVDVVIAALLVFAVAGKAVDLLVRAAERRLLRWRDLPAGA</sequence>
<evidence type="ECO:0000256" key="5">
    <source>
        <dbReference type="ARBA" id="ARBA00022989"/>
    </source>
</evidence>
<dbReference type="Pfam" id="PF00528">
    <property type="entry name" value="BPD_transp_1"/>
    <property type="match status" value="1"/>
</dbReference>
<comment type="similarity">
    <text evidence="7">Belongs to the binding-protein-dependent transport system permease family.</text>
</comment>
<feature type="transmembrane region" description="Helical" evidence="7">
    <location>
        <begin position="99"/>
        <end position="122"/>
    </location>
</feature>
<evidence type="ECO:0000256" key="7">
    <source>
        <dbReference type="RuleBase" id="RU363032"/>
    </source>
</evidence>
<dbReference type="PROSITE" id="PS50928">
    <property type="entry name" value="ABC_TM1"/>
    <property type="match status" value="1"/>
</dbReference>